<protein>
    <recommendedName>
        <fullName evidence="2">2EXR domain-containing protein</fullName>
    </recommendedName>
</protein>
<sequence>MTTTITTRFKNSISQSARADDGDNTSPNLPSTSFISPPKMKKRALGQLSSIITAKFTQLFTHFPDLPTELRLIIWGYALPDPLVHELYPSCPTSSPYNFKTKLRSNRRRIPTLLHASHESREVALKHYCLMAYDPPPVTEPRDAVAGITPFYFNPAIDTLFLNCVASIFLDVRWFLLDETPKSIAPMKKWKNVALDSLHMRFVAVVASDLPTPQHRIRELFPDLENLRIAVDSRNSARRRLRASLRPGHATELITVGSDDVEGSDEIGVYFEKDFGVDSNTGASSTTNLAASVTVTEVDDDDDDDTQDEQGENNRRPELTMCKVKRDRFYVGLKQDFVYSYVGAIQLLRAARRRIFRRGR</sequence>
<evidence type="ECO:0000313" key="3">
    <source>
        <dbReference type="EMBL" id="TGO82167.1"/>
    </source>
</evidence>
<feature type="compositionally biased region" description="Polar residues" evidence="1">
    <location>
        <begin position="1"/>
        <end position="17"/>
    </location>
</feature>
<dbReference type="InterPro" id="IPR045518">
    <property type="entry name" value="2EXR"/>
</dbReference>
<gene>
    <name evidence="3" type="ORF">BPOR_0901g00020</name>
</gene>
<dbReference type="AlphaFoldDB" id="A0A4Z1K859"/>
<feature type="region of interest" description="Disordered" evidence="1">
    <location>
        <begin position="297"/>
        <end position="318"/>
    </location>
</feature>
<dbReference type="Proteomes" id="UP000297280">
    <property type="component" value="Unassembled WGS sequence"/>
</dbReference>
<dbReference type="PANTHER" id="PTHR35910:SF6">
    <property type="entry name" value="2EXR DOMAIN-CONTAINING PROTEIN"/>
    <property type="match status" value="1"/>
</dbReference>
<feature type="domain" description="2EXR" evidence="2">
    <location>
        <begin position="60"/>
        <end position="160"/>
    </location>
</feature>
<name>A0A4Z1K859_9HELO</name>
<dbReference type="Pfam" id="PF20150">
    <property type="entry name" value="2EXR"/>
    <property type="match status" value="1"/>
</dbReference>
<evidence type="ECO:0000259" key="2">
    <source>
        <dbReference type="Pfam" id="PF20150"/>
    </source>
</evidence>
<evidence type="ECO:0000313" key="4">
    <source>
        <dbReference type="Proteomes" id="UP000297280"/>
    </source>
</evidence>
<dbReference type="PANTHER" id="PTHR35910">
    <property type="entry name" value="2EXR DOMAIN-CONTAINING PROTEIN"/>
    <property type="match status" value="1"/>
</dbReference>
<feature type="compositionally biased region" description="Acidic residues" evidence="1">
    <location>
        <begin position="297"/>
        <end position="311"/>
    </location>
</feature>
<dbReference type="EMBL" id="PQXO01000896">
    <property type="protein sequence ID" value="TGO82167.1"/>
    <property type="molecule type" value="Genomic_DNA"/>
</dbReference>
<feature type="region of interest" description="Disordered" evidence="1">
    <location>
        <begin position="1"/>
        <end position="36"/>
    </location>
</feature>
<dbReference type="STRING" id="87229.A0A4Z1K859"/>
<evidence type="ECO:0000256" key="1">
    <source>
        <dbReference type="SAM" id="MobiDB-lite"/>
    </source>
</evidence>
<proteinExistence type="predicted"/>
<reference evidence="3 4" key="1">
    <citation type="submission" date="2017-12" db="EMBL/GenBank/DDBJ databases">
        <title>Comparative genomics of Botrytis spp.</title>
        <authorList>
            <person name="Valero-Jimenez C.A."/>
            <person name="Tapia P."/>
            <person name="Veloso J."/>
            <person name="Silva-Moreno E."/>
            <person name="Staats M."/>
            <person name="Valdes J.H."/>
            <person name="Van Kan J.A.L."/>
        </authorList>
    </citation>
    <scope>NUCLEOTIDE SEQUENCE [LARGE SCALE GENOMIC DNA]</scope>
    <source>
        <strain evidence="3 4">MUCL3349</strain>
    </source>
</reference>
<keyword evidence="4" id="KW-1185">Reference proteome</keyword>
<accession>A0A4Z1K859</accession>
<organism evidence="3 4">
    <name type="scientific">Botrytis porri</name>
    <dbReference type="NCBI Taxonomy" id="87229"/>
    <lineage>
        <taxon>Eukaryota</taxon>
        <taxon>Fungi</taxon>
        <taxon>Dikarya</taxon>
        <taxon>Ascomycota</taxon>
        <taxon>Pezizomycotina</taxon>
        <taxon>Leotiomycetes</taxon>
        <taxon>Helotiales</taxon>
        <taxon>Sclerotiniaceae</taxon>
        <taxon>Botrytis</taxon>
    </lineage>
</organism>
<comment type="caution">
    <text evidence="3">The sequence shown here is derived from an EMBL/GenBank/DDBJ whole genome shotgun (WGS) entry which is preliminary data.</text>
</comment>
<feature type="compositionally biased region" description="Polar residues" evidence="1">
    <location>
        <begin position="24"/>
        <end position="35"/>
    </location>
</feature>